<evidence type="ECO:0008006" key="3">
    <source>
        <dbReference type="Google" id="ProtNLM"/>
    </source>
</evidence>
<gene>
    <name evidence="1" type="ORF">L21_0593</name>
</gene>
<dbReference type="EMBL" id="FMID01000017">
    <property type="protein sequence ID" value="SCL74710.1"/>
    <property type="molecule type" value="Genomic_DNA"/>
</dbReference>
<dbReference type="OrthoDB" id="130497at2157"/>
<dbReference type="Proteomes" id="UP000184671">
    <property type="component" value="Unassembled WGS sequence"/>
</dbReference>
<accession>A0A1M4MIR8</accession>
<evidence type="ECO:0000313" key="1">
    <source>
        <dbReference type="EMBL" id="SCL74710.1"/>
    </source>
</evidence>
<dbReference type="InterPro" id="IPR045926">
    <property type="entry name" value="DUF6345"/>
</dbReference>
<dbReference type="STRING" id="118126.L21_0593"/>
<organism evidence="1 2">
    <name type="scientific">Methanoculleus chikugoensis</name>
    <dbReference type="NCBI Taxonomy" id="118126"/>
    <lineage>
        <taxon>Archaea</taxon>
        <taxon>Methanobacteriati</taxon>
        <taxon>Methanobacteriota</taxon>
        <taxon>Stenosarchaea group</taxon>
        <taxon>Methanomicrobia</taxon>
        <taxon>Methanomicrobiales</taxon>
        <taxon>Methanomicrobiaceae</taxon>
        <taxon>Methanoculleus</taxon>
    </lineage>
</organism>
<evidence type="ECO:0000313" key="2">
    <source>
        <dbReference type="Proteomes" id="UP000184671"/>
    </source>
</evidence>
<proteinExistence type="predicted"/>
<dbReference type="Pfam" id="PF19872">
    <property type="entry name" value="DUF6345"/>
    <property type="match status" value="1"/>
</dbReference>
<dbReference type="AlphaFoldDB" id="A0A1M4MIR8"/>
<dbReference type="PROSITE" id="PS51257">
    <property type="entry name" value="PROKAR_LIPOPROTEIN"/>
    <property type="match status" value="1"/>
</dbReference>
<name>A0A1M4MIR8_9EURY</name>
<protein>
    <recommendedName>
        <fullName evidence="3">Peptidase C13 family protein</fullName>
    </recommendedName>
</protein>
<sequence length="255" mass="28521">MNRNIGARALSVLLVTAFMGMACMAPVSAGTGDDSDAIFPEFGVEYKQNYNTGNNLPNSPAIAEGFYEVFDNAGWGCNFYIGDWDRDIQRWDWDSDAAHVDSVDLVFWAGHGDDSCILLDGLPLVLAWVYFHDCNWGDQDLEWILLHSCHTAQVPGEFKAWPHWALNGAHLVCGFDTVGYDYAEDGAAVANKLFNNYKVRHAWYHALDETHQSNVWIGIIGENAACGDDRIWGEGSVITDPPVDSEIYRWLFQCN</sequence>
<reference evidence="1 2" key="1">
    <citation type="submission" date="2016-08" db="EMBL/GenBank/DDBJ databases">
        <authorList>
            <person name="Seilhamer J.J."/>
        </authorList>
    </citation>
    <scope>NUCLEOTIDE SEQUENCE [LARGE SCALE GENOMIC DNA]</scope>
    <source>
        <strain evidence="1">L21-II-0</strain>
    </source>
</reference>
<dbReference type="RefSeq" id="WP_074369006.1">
    <property type="nucleotide sequence ID" value="NZ_FMID01000017.1"/>
</dbReference>